<proteinExistence type="predicted"/>
<sequence>MSEIKTVTSLNEKIWYRGLKTIYLLVFALTMYITIMIDRDFYEVLIAALIFEAMRRAFYYVVLGSIEPKR</sequence>
<evidence type="ECO:0000313" key="2">
    <source>
        <dbReference type="EMBL" id="OHA80466.1"/>
    </source>
</evidence>
<feature type="transmembrane region" description="Helical" evidence="1">
    <location>
        <begin position="44"/>
        <end position="63"/>
    </location>
</feature>
<feature type="transmembrane region" description="Helical" evidence="1">
    <location>
        <begin position="21"/>
        <end position="38"/>
    </location>
</feature>
<keyword evidence="1" id="KW-0812">Transmembrane</keyword>
<keyword evidence="1" id="KW-1133">Transmembrane helix</keyword>
<gene>
    <name evidence="2" type="ORF">A3D51_01050</name>
</gene>
<accession>A0A1G2S5Y5</accession>
<comment type="caution">
    <text evidence="2">The sequence shown here is derived from an EMBL/GenBank/DDBJ whole genome shotgun (WGS) entry which is preliminary data.</text>
</comment>
<name>A0A1G2S5Y5_9BACT</name>
<organism evidence="2 3">
    <name type="scientific">Candidatus Yonathbacteria bacterium RIFCSPHIGHO2_02_FULL_44_14</name>
    <dbReference type="NCBI Taxonomy" id="1802724"/>
    <lineage>
        <taxon>Bacteria</taxon>
        <taxon>Candidatus Yonathiibacteriota</taxon>
    </lineage>
</organism>
<dbReference type="Proteomes" id="UP000179118">
    <property type="component" value="Unassembled WGS sequence"/>
</dbReference>
<dbReference type="EMBL" id="MHUT01000019">
    <property type="protein sequence ID" value="OHA80466.1"/>
    <property type="molecule type" value="Genomic_DNA"/>
</dbReference>
<evidence type="ECO:0000313" key="3">
    <source>
        <dbReference type="Proteomes" id="UP000179118"/>
    </source>
</evidence>
<keyword evidence="1" id="KW-0472">Membrane</keyword>
<protein>
    <submittedName>
        <fullName evidence="2">Uncharacterized protein</fullName>
    </submittedName>
</protein>
<dbReference type="AlphaFoldDB" id="A0A1G2S5Y5"/>
<evidence type="ECO:0000256" key="1">
    <source>
        <dbReference type="SAM" id="Phobius"/>
    </source>
</evidence>
<reference evidence="2 3" key="1">
    <citation type="journal article" date="2016" name="Nat. Commun.">
        <title>Thousands of microbial genomes shed light on interconnected biogeochemical processes in an aquifer system.</title>
        <authorList>
            <person name="Anantharaman K."/>
            <person name="Brown C.T."/>
            <person name="Hug L.A."/>
            <person name="Sharon I."/>
            <person name="Castelle C.J."/>
            <person name="Probst A.J."/>
            <person name="Thomas B.C."/>
            <person name="Singh A."/>
            <person name="Wilkins M.J."/>
            <person name="Karaoz U."/>
            <person name="Brodie E.L."/>
            <person name="Williams K.H."/>
            <person name="Hubbard S.S."/>
            <person name="Banfield J.F."/>
        </authorList>
    </citation>
    <scope>NUCLEOTIDE SEQUENCE [LARGE SCALE GENOMIC DNA]</scope>
</reference>